<comment type="caution">
    <text evidence="2">The sequence shown here is derived from an EMBL/GenBank/DDBJ whole genome shotgun (WGS) entry which is preliminary data.</text>
</comment>
<sequence length="65" mass="6579">MDALARVVVEVLTVPATALHGGPTRGTPRGRSAPGGTSWHRRAPRPTTTASSSSWSPDDGGPGSS</sequence>
<evidence type="ECO:0000313" key="2">
    <source>
        <dbReference type="EMBL" id="MFB9072789.1"/>
    </source>
</evidence>
<reference evidence="2 3" key="1">
    <citation type="submission" date="2024-09" db="EMBL/GenBank/DDBJ databases">
        <authorList>
            <person name="Sun Q."/>
            <person name="Mori K."/>
        </authorList>
    </citation>
    <scope>NUCLEOTIDE SEQUENCE [LARGE SCALE GENOMIC DNA]</scope>
    <source>
        <strain evidence="2 3">CCM 7609</strain>
    </source>
</reference>
<protein>
    <submittedName>
        <fullName evidence="2">Uncharacterized protein</fullName>
    </submittedName>
</protein>
<dbReference type="Proteomes" id="UP001589575">
    <property type="component" value="Unassembled WGS sequence"/>
</dbReference>
<feature type="compositionally biased region" description="Low complexity" evidence="1">
    <location>
        <begin position="45"/>
        <end position="59"/>
    </location>
</feature>
<feature type="compositionally biased region" description="Low complexity" evidence="1">
    <location>
        <begin position="21"/>
        <end position="37"/>
    </location>
</feature>
<keyword evidence="3" id="KW-1185">Reference proteome</keyword>
<feature type="region of interest" description="Disordered" evidence="1">
    <location>
        <begin position="16"/>
        <end position="65"/>
    </location>
</feature>
<name>A0ABV5G1H9_9MICC</name>
<accession>A0ABV5G1H9</accession>
<evidence type="ECO:0000313" key="3">
    <source>
        <dbReference type="Proteomes" id="UP001589575"/>
    </source>
</evidence>
<organism evidence="2 3">
    <name type="scientific">Citricoccus parietis</name>
    <dbReference type="NCBI Taxonomy" id="592307"/>
    <lineage>
        <taxon>Bacteria</taxon>
        <taxon>Bacillati</taxon>
        <taxon>Actinomycetota</taxon>
        <taxon>Actinomycetes</taxon>
        <taxon>Micrococcales</taxon>
        <taxon>Micrococcaceae</taxon>
        <taxon>Citricoccus</taxon>
    </lineage>
</organism>
<gene>
    <name evidence="2" type="ORF">ACFFX0_16920</name>
</gene>
<dbReference type="EMBL" id="JBHMFI010000001">
    <property type="protein sequence ID" value="MFB9072789.1"/>
    <property type="molecule type" value="Genomic_DNA"/>
</dbReference>
<evidence type="ECO:0000256" key="1">
    <source>
        <dbReference type="SAM" id="MobiDB-lite"/>
    </source>
</evidence>
<proteinExistence type="predicted"/>